<proteinExistence type="predicted"/>
<evidence type="ECO:0000313" key="1">
    <source>
        <dbReference type="EMBL" id="CAB4124485.1"/>
    </source>
</evidence>
<sequence length="62" mass="6947">MPRYKVLEKSFINNTVYEEGAIVEYDGIPSDNLELVTGKKAKADKTEDEADAFSFDSKNEGK</sequence>
<gene>
    <name evidence="1" type="ORF">UFOVP65_7</name>
</gene>
<reference evidence="1" key="1">
    <citation type="submission" date="2020-04" db="EMBL/GenBank/DDBJ databases">
        <authorList>
            <person name="Chiriac C."/>
            <person name="Salcher M."/>
            <person name="Ghai R."/>
            <person name="Kavagutti S V."/>
        </authorList>
    </citation>
    <scope>NUCLEOTIDE SEQUENCE</scope>
</reference>
<protein>
    <submittedName>
        <fullName evidence="1">Uncharacterized protein</fullName>
    </submittedName>
</protein>
<accession>A0A6J5KTI3</accession>
<organism evidence="1">
    <name type="scientific">uncultured Caudovirales phage</name>
    <dbReference type="NCBI Taxonomy" id="2100421"/>
    <lineage>
        <taxon>Viruses</taxon>
        <taxon>Duplodnaviria</taxon>
        <taxon>Heunggongvirae</taxon>
        <taxon>Uroviricota</taxon>
        <taxon>Caudoviricetes</taxon>
        <taxon>Peduoviridae</taxon>
        <taxon>Maltschvirus</taxon>
        <taxon>Maltschvirus maltsch</taxon>
    </lineage>
</organism>
<name>A0A6J5KTI3_9CAUD</name>
<dbReference type="EMBL" id="LR796179">
    <property type="protein sequence ID" value="CAB4124485.1"/>
    <property type="molecule type" value="Genomic_DNA"/>
</dbReference>